<protein>
    <submittedName>
        <fullName evidence="1">Uncharacterized protein</fullName>
    </submittedName>
</protein>
<reference evidence="1 2" key="1">
    <citation type="submission" date="2019-03" db="EMBL/GenBank/DDBJ databases">
        <title>First draft genome of Liparis tanakae, snailfish: a comprehensive survey of snailfish specific genes.</title>
        <authorList>
            <person name="Kim W."/>
            <person name="Song I."/>
            <person name="Jeong J.-H."/>
            <person name="Kim D."/>
            <person name="Kim S."/>
            <person name="Ryu S."/>
            <person name="Song J.Y."/>
            <person name="Lee S.K."/>
        </authorList>
    </citation>
    <scope>NUCLEOTIDE SEQUENCE [LARGE SCALE GENOMIC DNA]</scope>
    <source>
        <tissue evidence="1">Muscle</tissue>
    </source>
</reference>
<dbReference type="AlphaFoldDB" id="A0A4Z2FMW3"/>
<keyword evidence="2" id="KW-1185">Reference proteome</keyword>
<dbReference type="Proteomes" id="UP000314294">
    <property type="component" value="Unassembled WGS sequence"/>
</dbReference>
<comment type="caution">
    <text evidence="1">The sequence shown here is derived from an EMBL/GenBank/DDBJ whole genome shotgun (WGS) entry which is preliminary data.</text>
</comment>
<sequence>MFPATAELRIELAEARWVSELSERHNGGSGASGPGGGALCGGIVKHKRKLVSIPPALRLEEQWDAASHCSSSRSAERFRGDDEGHVEAELRHPHSSTGFLHHVSMTTQIEGLMGNVRRTMMTVRHVRIELKTYE</sequence>
<accession>A0A4Z2FMW3</accession>
<organism evidence="1 2">
    <name type="scientific">Liparis tanakae</name>
    <name type="common">Tanaka's snailfish</name>
    <dbReference type="NCBI Taxonomy" id="230148"/>
    <lineage>
        <taxon>Eukaryota</taxon>
        <taxon>Metazoa</taxon>
        <taxon>Chordata</taxon>
        <taxon>Craniata</taxon>
        <taxon>Vertebrata</taxon>
        <taxon>Euteleostomi</taxon>
        <taxon>Actinopterygii</taxon>
        <taxon>Neopterygii</taxon>
        <taxon>Teleostei</taxon>
        <taxon>Neoteleostei</taxon>
        <taxon>Acanthomorphata</taxon>
        <taxon>Eupercaria</taxon>
        <taxon>Perciformes</taxon>
        <taxon>Cottioidei</taxon>
        <taxon>Cottales</taxon>
        <taxon>Liparidae</taxon>
        <taxon>Liparis</taxon>
    </lineage>
</organism>
<proteinExistence type="predicted"/>
<name>A0A4Z2FMW3_9TELE</name>
<evidence type="ECO:0000313" key="1">
    <source>
        <dbReference type="EMBL" id="TNN42361.1"/>
    </source>
</evidence>
<gene>
    <name evidence="1" type="ORF">EYF80_047456</name>
</gene>
<evidence type="ECO:0000313" key="2">
    <source>
        <dbReference type="Proteomes" id="UP000314294"/>
    </source>
</evidence>
<dbReference type="EMBL" id="SRLO01001041">
    <property type="protein sequence ID" value="TNN42361.1"/>
    <property type="molecule type" value="Genomic_DNA"/>
</dbReference>